<dbReference type="RefSeq" id="WP_070152197.1">
    <property type="nucleotide sequence ID" value="NZ_MKQS01000001.1"/>
</dbReference>
<evidence type="ECO:0000313" key="1">
    <source>
        <dbReference type="EMBL" id="OFE44654.1"/>
    </source>
</evidence>
<proteinExistence type="predicted"/>
<name>A0A1E8E4Z5_9GAMM</name>
<sequence length="101" mass="11274">MIIGVAVKAGELMVALPKPNRHADCINIILSLGLVPDIQNQWGKSAHQGFYCENGKFYTRPQAFLHAVECGQQEWTANQLELIALGEMEFSRLGLCSEDLW</sequence>
<dbReference type="EMBL" id="MKQS01000001">
    <property type="protein sequence ID" value="OFE44654.1"/>
    <property type="molecule type" value="Genomic_DNA"/>
</dbReference>
<evidence type="ECO:0000313" key="2">
    <source>
        <dbReference type="Proteomes" id="UP000186931"/>
    </source>
</evidence>
<organism evidence="1 2">
    <name type="scientific">Acinetobacter towneri</name>
    <dbReference type="NCBI Taxonomy" id="202956"/>
    <lineage>
        <taxon>Bacteria</taxon>
        <taxon>Pseudomonadati</taxon>
        <taxon>Pseudomonadota</taxon>
        <taxon>Gammaproteobacteria</taxon>
        <taxon>Moraxellales</taxon>
        <taxon>Moraxellaceae</taxon>
        <taxon>Acinetobacter</taxon>
    </lineage>
</organism>
<dbReference type="InterPro" id="IPR058630">
    <property type="entry name" value="T4_Y16D"/>
</dbReference>
<dbReference type="AlphaFoldDB" id="A0A1E8E4Z5"/>
<protein>
    <submittedName>
        <fullName evidence="1">Uncharacterized protein</fullName>
    </submittedName>
</protein>
<comment type="caution">
    <text evidence="1">The sequence shown here is derived from an EMBL/GenBank/DDBJ whole genome shotgun (WGS) entry which is preliminary data.</text>
</comment>
<dbReference type="Proteomes" id="UP000186931">
    <property type="component" value="Unassembled WGS sequence"/>
</dbReference>
<reference evidence="1 2" key="1">
    <citation type="submission" date="2016-10" db="EMBL/GenBank/DDBJ databases">
        <title>Genome of airborne Acinetobacter sp. 5-2Ac02 in the hospital environment: Species near to Acinetobacter towneri.</title>
        <authorList>
            <person name="Barbosa B."/>
            <person name="Fernandez-Garcia L."/>
            <person name="Gato E."/>
            <person name="Leao R."/>
            <person name="Albano R."/>
            <person name="Fernandez B."/>
            <person name="Fernandez-Cuenca F."/>
            <person name="Marques E."/>
            <person name="Tomas M."/>
        </authorList>
    </citation>
    <scope>NUCLEOTIDE SEQUENCE [LARGE SCALE GENOMIC DNA]</scope>
    <source>
        <strain evidence="1 2">5-2Ac02</strain>
    </source>
</reference>
<dbReference type="Pfam" id="PF26092">
    <property type="entry name" value="T4_Y16D"/>
    <property type="match status" value="1"/>
</dbReference>
<accession>A0A1E8E4Z5</accession>
<dbReference type="STRING" id="202956.BJN41_00565"/>
<gene>
    <name evidence="1" type="ORF">BJN41_00565</name>
</gene>